<keyword evidence="4" id="KW-0432">Leucine biosynthesis</keyword>
<keyword evidence="8" id="KW-0100">Branched-chain amino acid biosynthesis</keyword>
<dbReference type="NCBIfam" id="TIGR00973">
    <property type="entry name" value="leuA_bact"/>
    <property type="match status" value="1"/>
</dbReference>
<evidence type="ECO:0000256" key="4">
    <source>
        <dbReference type="ARBA" id="ARBA00022430"/>
    </source>
</evidence>
<dbReference type="InterPro" id="IPR050073">
    <property type="entry name" value="2-IPM_HCS-like"/>
</dbReference>
<organism evidence="10">
    <name type="scientific">marine metagenome</name>
    <dbReference type="NCBI Taxonomy" id="408172"/>
    <lineage>
        <taxon>unclassified sequences</taxon>
        <taxon>metagenomes</taxon>
        <taxon>ecological metagenomes</taxon>
    </lineage>
</organism>
<dbReference type="Gene3D" id="3.20.20.70">
    <property type="entry name" value="Aldolase class I"/>
    <property type="match status" value="1"/>
</dbReference>
<evidence type="ECO:0000256" key="7">
    <source>
        <dbReference type="ARBA" id="ARBA00022723"/>
    </source>
</evidence>
<dbReference type="PANTHER" id="PTHR10277:SF9">
    <property type="entry name" value="2-ISOPROPYLMALATE SYNTHASE 1, CHLOROPLASTIC-RELATED"/>
    <property type="match status" value="1"/>
</dbReference>
<dbReference type="InterPro" id="IPR013785">
    <property type="entry name" value="Aldolase_TIM"/>
</dbReference>
<dbReference type="Pfam" id="PF08502">
    <property type="entry name" value="LeuA_dimer"/>
    <property type="match status" value="1"/>
</dbReference>
<protein>
    <recommendedName>
        <fullName evidence="3">2-isopropylmalate synthase</fullName>
        <ecNumber evidence="3">2.3.3.13</ecNumber>
    </recommendedName>
</protein>
<evidence type="ECO:0000256" key="6">
    <source>
        <dbReference type="ARBA" id="ARBA00022679"/>
    </source>
</evidence>
<comment type="similarity">
    <text evidence="2">Belongs to the alpha-IPM synthase/homocitrate synthase family. LeuA type 1 subfamily.</text>
</comment>
<keyword evidence="6" id="KW-0808">Transferase</keyword>
<dbReference type="FunFam" id="1.10.238.260:FF:000001">
    <property type="entry name" value="2-isopropylmalate synthase"/>
    <property type="match status" value="1"/>
</dbReference>
<dbReference type="InterPro" id="IPR036230">
    <property type="entry name" value="LeuA_allosteric_dom_sf"/>
</dbReference>
<evidence type="ECO:0000256" key="5">
    <source>
        <dbReference type="ARBA" id="ARBA00022605"/>
    </source>
</evidence>
<evidence type="ECO:0000256" key="8">
    <source>
        <dbReference type="ARBA" id="ARBA00023304"/>
    </source>
</evidence>
<dbReference type="SUPFAM" id="SSF51569">
    <property type="entry name" value="Aldolase"/>
    <property type="match status" value="1"/>
</dbReference>
<dbReference type="PANTHER" id="PTHR10277">
    <property type="entry name" value="HOMOCITRATE SYNTHASE-RELATED"/>
    <property type="match status" value="1"/>
</dbReference>
<dbReference type="GO" id="GO:0046872">
    <property type="term" value="F:metal ion binding"/>
    <property type="evidence" value="ECO:0007669"/>
    <property type="project" value="UniProtKB-KW"/>
</dbReference>
<gene>
    <name evidence="10" type="ORF">METZ01_LOCUS29150</name>
</gene>
<sequence length="518" mass="55933">MAKITIFDTTLRDGEQSPGATMSTAEKLRLAIQLDNLGVDVIEAGFPVASDDDFEGVRTIVNEVRRPVIAALARAHPLDVDRAGAAVEAAANPRIHVFLATSDIHLKHKLEIGREECLERVIAGVERSKKLVDDVEFSPEDATRTEVAFLCQVVQAAVEAGATTINIPDTVGYTLPSEYRALIETLFRDVEGLENTVVSVHCHDDLGLGVANSLAALEAGARQVECTINGIGERAGNASLEEIVMALRIRKDLTGHHTDIDSKELYRTSQLLSHITGIHPQPNKAIVGRNAFAHEAGIHQHGMLKDSLTYEIMTPELVGAPGTQLVLGKHSGRHGLRNRYEQLGYDLDDDQLDRAYKLFTLVADQKKTIVDEDLLVILHHGAMKDTPEPFRLVELDVNCGGKWSTARVRMSHGDGPPMEASGKGDGPIAAAFSAIDELIDATVEIEDFEIVAATPGRDAIGEVNLHARVGGRTFVGRAASTDVVDAATRAYINVLNKAEQAEALEGVEMEEGSHSWGG</sequence>
<evidence type="ECO:0000313" key="10">
    <source>
        <dbReference type="EMBL" id="SUZ76296.1"/>
    </source>
</evidence>
<dbReference type="AlphaFoldDB" id="A0A381QAG0"/>
<dbReference type="InterPro" id="IPR054691">
    <property type="entry name" value="LeuA/HCS_post-cat"/>
</dbReference>
<dbReference type="SMART" id="SM00917">
    <property type="entry name" value="LeuA_dimer"/>
    <property type="match status" value="1"/>
</dbReference>
<dbReference type="PROSITE" id="PS00816">
    <property type="entry name" value="AIPM_HOMOCIT_SYNTH_2"/>
    <property type="match status" value="1"/>
</dbReference>
<dbReference type="InterPro" id="IPR000891">
    <property type="entry name" value="PYR_CT"/>
</dbReference>
<evidence type="ECO:0000256" key="1">
    <source>
        <dbReference type="ARBA" id="ARBA00004689"/>
    </source>
</evidence>
<dbReference type="CDD" id="cd07940">
    <property type="entry name" value="DRE_TIM_IPMS"/>
    <property type="match status" value="1"/>
</dbReference>
<dbReference type="Pfam" id="PF00682">
    <property type="entry name" value="HMGL-like"/>
    <property type="match status" value="1"/>
</dbReference>
<dbReference type="NCBIfam" id="NF002086">
    <property type="entry name" value="PRK00915.1-3"/>
    <property type="match status" value="1"/>
</dbReference>
<dbReference type="PROSITE" id="PS00815">
    <property type="entry name" value="AIPM_HOMOCIT_SYNTH_1"/>
    <property type="match status" value="1"/>
</dbReference>
<dbReference type="HAMAP" id="MF_01025">
    <property type="entry name" value="LeuA_type1"/>
    <property type="match status" value="1"/>
</dbReference>
<dbReference type="InterPro" id="IPR013709">
    <property type="entry name" value="2-isopropylmalate_synth_dimer"/>
</dbReference>
<proteinExistence type="inferred from homology"/>
<keyword evidence="7" id="KW-0479">Metal-binding</keyword>
<keyword evidence="5" id="KW-0028">Amino-acid biosynthesis</keyword>
<dbReference type="InterPro" id="IPR002034">
    <property type="entry name" value="AIPM/Hcit_synth_CS"/>
</dbReference>
<dbReference type="Gene3D" id="1.10.238.260">
    <property type="match status" value="1"/>
</dbReference>
<accession>A0A381QAG0</accession>
<dbReference type="PROSITE" id="PS50991">
    <property type="entry name" value="PYR_CT"/>
    <property type="match status" value="1"/>
</dbReference>
<feature type="domain" description="Pyruvate carboxyltransferase" evidence="9">
    <location>
        <begin position="4"/>
        <end position="266"/>
    </location>
</feature>
<dbReference type="SUPFAM" id="SSF110921">
    <property type="entry name" value="2-isopropylmalate synthase LeuA, allosteric (dimerisation) domain"/>
    <property type="match status" value="1"/>
</dbReference>
<evidence type="ECO:0000256" key="2">
    <source>
        <dbReference type="ARBA" id="ARBA00009396"/>
    </source>
</evidence>
<dbReference type="Gene3D" id="3.30.160.270">
    <property type="match status" value="1"/>
</dbReference>
<name>A0A381QAG0_9ZZZZ</name>
<evidence type="ECO:0000256" key="3">
    <source>
        <dbReference type="ARBA" id="ARBA00012973"/>
    </source>
</evidence>
<dbReference type="GO" id="GO:0003852">
    <property type="term" value="F:2-isopropylmalate synthase activity"/>
    <property type="evidence" value="ECO:0007669"/>
    <property type="project" value="UniProtKB-EC"/>
</dbReference>
<comment type="pathway">
    <text evidence="1">Amino-acid biosynthesis; L-leucine biosynthesis; L-leucine from 3-methyl-2-oxobutanoate: step 1/4.</text>
</comment>
<dbReference type="Pfam" id="PF22617">
    <property type="entry name" value="HCS_D2"/>
    <property type="match status" value="1"/>
</dbReference>
<evidence type="ECO:0000259" key="9">
    <source>
        <dbReference type="PROSITE" id="PS50991"/>
    </source>
</evidence>
<dbReference type="UniPathway" id="UPA00048">
    <property type="reaction ID" value="UER00070"/>
</dbReference>
<dbReference type="FunFam" id="3.20.20.70:FF:000010">
    <property type="entry name" value="2-isopropylmalate synthase"/>
    <property type="match status" value="1"/>
</dbReference>
<reference evidence="10" key="1">
    <citation type="submission" date="2018-05" db="EMBL/GenBank/DDBJ databases">
        <authorList>
            <person name="Lanie J.A."/>
            <person name="Ng W.-L."/>
            <person name="Kazmierczak K.M."/>
            <person name="Andrzejewski T.M."/>
            <person name="Davidsen T.M."/>
            <person name="Wayne K.J."/>
            <person name="Tettelin H."/>
            <person name="Glass J.I."/>
            <person name="Rusch D."/>
            <person name="Podicherti R."/>
            <person name="Tsui H.-C.T."/>
            <person name="Winkler M.E."/>
        </authorList>
    </citation>
    <scope>NUCLEOTIDE SEQUENCE</scope>
</reference>
<dbReference type="EC" id="2.3.3.13" evidence="3"/>
<dbReference type="GO" id="GO:0009098">
    <property type="term" value="P:L-leucine biosynthetic process"/>
    <property type="evidence" value="ECO:0007669"/>
    <property type="project" value="UniProtKB-UniPathway"/>
</dbReference>
<dbReference type="InterPro" id="IPR005671">
    <property type="entry name" value="LeuA_bact_synth"/>
</dbReference>
<dbReference type="EMBL" id="UINC01001272">
    <property type="protein sequence ID" value="SUZ76296.1"/>
    <property type="molecule type" value="Genomic_DNA"/>
</dbReference>